<keyword evidence="3" id="KW-1185">Reference proteome</keyword>
<keyword evidence="1" id="KW-0732">Signal</keyword>
<evidence type="ECO:0000313" key="2">
    <source>
        <dbReference type="EMBL" id="RDW59116.1"/>
    </source>
</evidence>
<feature type="chain" id="PRO_5017743492" evidence="1">
    <location>
        <begin position="23"/>
        <end position="94"/>
    </location>
</feature>
<feature type="signal peptide" evidence="1">
    <location>
        <begin position="1"/>
        <end position="22"/>
    </location>
</feature>
<evidence type="ECO:0000313" key="3">
    <source>
        <dbReference type="Proteomes" id="UP000256328"/>
    </source>
</evidence>
<protein>
    <submittedName>
        <fullName evidence="2">Uncharacterized protein</fullName>
    </submittedName>
</protein>
<accession>A0A3D8QB98</accession>
<name>A0A3D8QB98_9HELO</name>
<reference evidence="2 3" key="1">
    <citation type="journal article" date="2018" name="IMA Fungus">
        <title>IMA Genome-F 9: Draft genome sequence of Annulohypoxylon stygium, Aspergillus mulundensis, Berkeleyomyces basicola (syn. Thielaviopsis basicola), Ceratocystis smalleyi, two Cercospora beticola strains, Coleophoma cylindrospora, Fusarium fracticaudum, Phialophora cf. hyalina, and Morchella septimelata.</title>
        <authorList>
            <person name="Wingfield B.D."/>
            <person name="Bills G.F."/>
            <person name="Dong Y."/>
            <person name="Huang W."/>
            <person name="Nel W.J."/>
            <person name="Swalarsk-Parry B.S."/>
            <person name="Vaghefi N."/>
            <person name="Wilken P.M."/>
            <person name="An Z."/>
            <person name="de Beer Z.W."/>
            <person name="De Vos L."/>
            <person name="Chen L."/>
            <person name="Duong T.A."/>
            <person name="Gao Y."/>
            <person name="Hammerbacher A."/>
            <person name="Kikkert J.R."/>
            <person name="Li Y."/>
            <person name="Li H."/>
            <person name="Li K."/>
            <person name="Li Q."/>
            <person name="Liu X."/>
            <person name="Ma X."/>
            <person name="Naidoo K."/>
            <person name="Pethybridge S.J."/>
            <person name="Sun J."/>
            <person name="Steenkamp E.T."/>
            <person name="van der Nest M.A."/>
            <person name="van Wyk S."/>
            <person name="Wingfield M.J."/>
            <person name="Xiong C."/>
            <person name="Yue Q."/>
            <person name="Zhang X."/>
        </authorList>
    </citation>
    <scope>NUCLEOTIDE SEQUENCE [LARGE SCALE GENOMIC DNA]</scope>
    <source>
        <strain evidence="2 3">BP5796</strain>
    </source>
</reference>
<sequence length="94" mass="10122">MQFKNILFIATGMATLITTGIACDPATQDCCWGGGNGGLDGCKRQHKDFISTLLGPNACDNGSDLQAQFCSKHGVTEAQCVSVLSPRWYSWSLY</sequence>
<dbReference type="Proteomes" id="UP000256328">
    <property type="component" value="Unassembled WGS sequence"/>
</dbReference>
<evidence type="ECO:0000256" key="1">
    <source>
        <dbReference type="SAM" id="SignalP"/>
    </source>
</evidence>
<comment type="caution">
    <text evidence="2">The sequence shown here is derived from an EMBL/GenBank/DDBJ whole genome shotgun (WGS) entry which is preliminary data.</text>
</comment>
<organism evidence="2 3">
    <name type="scientific">Coleophoma crateriformis</name>
    <dbReference type="NCBI Taxonomy" id="565419"/>
    <lineage>
        <taxon>Eukaryota</taxon>
        <taxon>Fungi</taxon>
        <taxon>Dikarya</taxon>
        <taxon>Ascomycota</taxon>
        <taxon>Pezizomycotina</taxon>
        <taxon>Leotiomycetes</taxon>
        <taxon>Helotiales</taxon>
        <taxon>Dermateaceae</taxon>
        <taxon>Coleophoma</taxon>
    </lineage>
</organism>
<proteinExistence type="predicted"/>
<dbReference type="EMBL" id="PDLN01000020">
    <property type="protein sequence ID" value="RDW59116.1"/>
    <property type="molecule type" value="Genomic_DNA"/>
</dbReference>
<dbReference type="OrthoDB" id="10299490at2759"/>
<dbReference type="PROSITE" id="PS51257">
    <property type="entry name" value="PROKAR_LIPOPROTEIN"/>
    <property type="match status" value="1"/>
</dbReference>
<dbReference type="AlphaFoldDB" id="A0A3D8QB98"/>
<gene>
    <name evidence="2" type="ORF">BP5796_12040</name>
</gene>